<dbReference type="InterPro" id="IPR005936">
    <property type="entry name" value="FtsH"/>
</dbReference>
<dbReference type="Pfam" id="PF06480">
    <property type="entry name" value="FtsH_ext"/>
    <property type="match status" value="1"/>
</dbReference>
<dbReference type="InterPro" id="IPR003593">
    <property type="entry name" value="AAA+_ATPase"/>
</dbReference>
<dbReference type="GO" id="GO:0005745">
    <property type="term" value="C:m-AAA complex"/>
    <property type="evidence" value="ECO:0007669"/>
    <property type="project" value="TreeGrafter"/>
</dbReference>
<dbReference type="SUPFAM" id="SSF140990">
    <property type="entry name" value="FtsH protease domain-like"/>
    <property type="match status" value="1"/>
</dbReference>
<evidence type="ECO:0000256" key="8">
    <source>
        <dbReference type="ARBA" id="ARBA00022741"/>
    </source>
</evidence>
<keyword evidence="13" id="KW-0482">Metalloprotease</keyword>
<dbReference type="SMART" id="SM00382">
    <property type="entry name" value="AAA"/>
    <property type="match status" value="1"/>
</dbReference>
<protein>
    <submittedName>
        <fullName evidence="18">AFG3 family protein</fullName>
    </submittedName>
</protein>
<dbReference type="SUPFAM" id="SSF52540">
    <property type="entry name" value="P-loop containing nucleoside triphosphate hydrolases"/>
    <property type="match status" value="1"/>
</dbReference>
<dbReference type="InterPro" id="IPR011546">
    <property type="entry name" value="Pept_M41_FtsH_extracell"/>
</dbReference>
<dbReference type="Gene3D" id="3.40.50.300">
    <property type="entry name" value="P-loop containing nucleotide triphosphate hydrolases"/>
    <property type="match status" value="1"/>
</dbReference>
<dbReference type="InterPro" id="IPR037219">
    <property type="entry name" value="Peptidase_M41-like"/>
</dbReference>
<dbReference type="Pfam" id="PF17862">
    <property type="entry name" value="AAA_lid_3"/>
    <property type="match status" value="1"/>
</dbReference>
<dbReference type="PANTHER" id="PTHR43655">
    <property type="entry name" value="ATP-DEPENDENT PROTEASE"/>
    <property type="match status" value="1"/>
</dbReference>
<evidence type="ECO:0000256" key="4">
    <source>
        <dbReference type="ARBA" id="ARBA00010550"/>
    </source>
</evidence>
<dbReference type="GO" id="GO:0004176">
    <property type="term" value="F:ATP-dependent peptidase activity"/>
    <property type="evidence" value="ECO:0007669"/>
    <property type="project" value="InterPro"/>
</dbReference>
<comment type="similarity">
    <text evidence="4">In the N-terminal section; belongs to the AAA ATPase family.</text>
</comment>
<dbReference type="Pfam" id="PF01434">
    <property type="entry name" value="Peptidase_M41"/>
    <property type="match status" value="1"/>
</dbReference>
<feature type="domain" description="AAA+ ATPase" evidence="17">
    <location>
        <begin position="363"/>
        <end position="503"/>
    </location>
</feature>
<dbReference type="InterPro" id="IPR041569">
    <property type="entry name" value="AAA_lid_3"/>
</dbReference>
<dbReference type="GO" id="GO:0005524">
    <property type="term" value="F:ATP binding"/>
    <property type="evidence" value="ECO:0007669"/>
    <property type="project" value="UniProtKB-KW"/>
</dbReference>
<keyword evidence="10" id="KW-0862">Zinc</keyword>
<dbReference type="PROSITE" id="PS00674">
    <property type="entry name" value="AAA"/>
    <property type="match status" value="1"/>
</dbReference>
<feature type="compositionally biased region" description="Low complexity" evidence="16">
    <location>
        <begin position="55"/>
        <end position="72"/>
    </location>
</feature>
<keyword evidence="6" id="KW-0812">Transmembrane</keyword>
<dbReference type="Pfam" id="PF00004">
    <property type="entry name" value="AAA"/>
    <property type="match status" value="1"/>
</dbReference>
<name>A0A9P3HB97_9FUNG</name>
<dbReference type="PANTHER" id="PTHR43655:SF2">
    <property type="entry name" value="AFG3 LIKE MATRIX AAA PEPTIDASE SUBUNIT 2, ISOFORM A"/>
    <property type="match status" value="1"/>
</dbReference>
<dbReference type="AlphaFoldDB" id="A0A9P3HB97"/>
<accession>A0A9P3HB97</accession>
<feature type="region of interest" description="Disordered" evidence="16">
    <location>
        <begin position="31"/>
        <end position="81"/>
    </location>
</feature>
<keyword evidence="8" id="KW-0547">Nucleotide-binding</keyword>
<comment type="subcellular location">
    <subcellularLocation>
        <location evidence="2">Mitochondrion membrane</location>
        <topology evidence="2">Multi-pass membrane protein</topology>
    </subcellularLocation>
</comment>
<keyword evidence="7" id="KW-0479">Metal-binding</keyword>
<evidence type="ECO:0000256" key="12">
    <source>
        <dbReference type="ARBA" id="ARBA00022989"/>
    </source>
</evidence>
<comment type="caution">
    <text evidence="18">The sequence shown here is derived from an EMBL/GenBank/DDBJ whole genome shotgun (WGS) entry which is preliminary data.</text>
</comment>
<dbReference type="GO" id="GO:0004222">
    <property type="term" value="F:metalloendopeptidase activity"/>
    <property type="evidence" value="ECO:0007669"/>
    <property type="project" value="InterPro"/>
</dbReference>
<feature type="region of interest" description="Disordered" evidence="16">
    <location>
        <begin position="96"/>
        <end position="156"/>
    </location>
</feature>
<evidence type="ECO:0000259" key="17">
    <source>
        <dbReference type="SMART" id="SM00382"/>
    </source>
</evidence>
<evidence type="ECO:0000313" key="19">
    <source>
        <dbReference type="Proteomes" id="UP000827284"/>
    </source>
</evidence>
<evidence type="ECO:0000256" key="16">
    <source>
        <dbReference type="SAM" id="MobiDB-lite"/>
    </source>
</evidence>
<keyword evidence="9" id="KW-0378">Hydrolase</keyword>
<dbReference type="GO" id="GO:0034982">
    <property type="term" value="P:mitochondrial protein processing"/>
    <property type="evidence" value="ECO:0007669"/>
    <property type="project" value="TreeGrafter"/>
</dbReference>
<evidence type="ECO:0000256" key="15">
    <source>
        <dbReference type="ARBA" id="ARBA00023136"/>
    </source>
</evidence>
<dbReference type="InterPro" id="IPR003960">
    <property type="entry name" value="ATPase_AAA_CS"/>
</dbReference>
<dbReference type="HAMAP" id="MF_01458">
    <property type="entry name" value="FtsH"/>
    <property type="match status" value="1"/>
</dbReference>
<evidence type="ECO:0000256" key="13">
    <source>
        <dbReference type="ARBA" id="ARBA00023049"/>
    </source>
</evidence>
<evidence type="ECO:0000256" key="6">
    <source>
        <dbReference type="ARBA" id="ARBA00022692"/>
    </source>
</evidence>
<dbReference type="InterPro" id="IPR000642">
    <property type="entry name" value="Peptidase_M41"/>
</dbReference>
<dbReference type="Gene3D" id="3.40.1690.20">
    <property type="match status" value="1"/>
</dbReference>
<dbReference type="GO" id="GO:0016887">
    <property type="term" value="F:ATP hydrolysis activity"/>
    <property type="evidence" value="ECO:0007669"/>
    <property type="project" value="InterPro"/>
</dbReference>
<dbReference type="Gene3D" id="1.10.8.60">
    <property type="match status" value="1"/>
</dbReference>
<evidence type="ECO:0000256" key="3">
    <source>
        <dbReference type="ARBA" id="ARBA00010044"/>
    </source>
</evidence>
<dbReference type="GO" id="GO:0008270">
    <property type="term" value="F:zinc ion binding"/>
    <property type="evidence" value="ECO:0007669"/>
    <property type="project" value="InterPro"/>
</dbReference>
<keyword evidence="5" id="KW-0645">Protease</keyword>
<dbReference type="Gene3D" id="1.20.58.760">
    <property type="entry name" value="Peptidase M41"/>
    <property type="match status" value="1"/>
</dbReference>
<comment type="similarity">
    <text evidence="3">In the C-terminal section; belongs to the peptidase M41 family.</text>
</comment>
<evidence type="ECO:0000256" key="11">
    <source>
        <dbReference type="ARBA" id="ARBA00022840"/>
    </source>
</evidence>
<dbReference type="FunFam" id="3.40.50.300:FF:000001">
    <property type="entry name" value="ATP-dependent zinc metalloprotease FtsH"/>
    <property type="match status" value="1"/>
</dbReference>
<keyword evidence="15" id="KW-0472">Membrane</keyword>
<evidence type="ECO:0000256" key="9">
    <source>
        <dbReference type="ARBA" id="ARBA00022801"/>
    </source>
</evidence>
<sequence length="805" mass="87845">MSSSFSRAASSLAGGRCSRLLARSYSLVNQHPHPQRIRTRFFSSEKQPPKNPKEGNNNNGNNGNNNNNNNNNDGPPSIENFFGKMLRDAAKQLENNGQATKNGGNNPAGNRNTNNNTNSNRSNNNNNSGNRQQQPQQPIGGGRKPTPPPEGQFYSMTLNPGTVLPLAFTSYVLYKAMSPSDNLREITWQEFRSTFLDRGLVDRLVVLNRNRVRVYLRGDAPSQIPGTLGQAHGTTYTFSIGSVEAFERKLEEAQAELGIPGSERIPVSFRDEVNVLGTLLHFAPTLLMIGVLVFMAKKGAGGAGGGSGIFGVGKSKAKMFNQETDIAVKFKDVAGMDEAKLEIMEFVKFLKNPAAYEKLGAKIPKGAILSGPPGTGKTLLAKATAGEAGVPFLSVSGSEFVEMFVGVGASRVRDLFANAKKHAPCIIFVDEIDAIGKARGKGGQFGGNDERESTLNQLLVEMDGFGSNEHVVVLAGTNRPDVLDDALMRPGRFDRHIAIDRPDIKGRQDIFKVHLGPIKTDEDIPKLSQKLAALTPGFSGADVHNVCNEAALIAARHGKETVVEADFEAAIERVIVGLEKKSKVLSPEEKKTVAYHEAGHAVAGWYLEHADPLLKVSIIPRGVGALGYAQYLPKDQYLYSTQQLMDRMCMTLGGRVSEHIFFGTITTGAQDDLQKVTKMAYAQVATYGMDDELGPLSYGNQDNKDQFTKPYSEKTGQIIDTRVRTLIGQAFRRTTDLLTEKRADVEKVAQLLMEKEVLNRADMERLLGKRPFQDKLHELLGTEVTAQDEKYINHENPPSSTSASL</sequence>
<keyword evidence="19" id="KW-1185">Reference proteome</keyword>
<dbReference type="FunFam" id="1.20.58.760:FF:000003">
    <property type="entry name" value="AFG3-like AAA ATPase 2"/>
    <property type="match status" value="1"/>
</dbReference>
<dbReference type="GO" id="GO:0030163">
    <property type="term" value="P:protein catabolic process"/>
    <property type="evidence" value="ECO:0007669"/>
    <property type="project" value="UniProtKB-ARBA"/>
</dbReference>
<keyword evidence="14" id="KW-0496">Mitochondrion</keyword>
<evidence type="ECO:0000256" key="5">
    <source>
        <dbReference type="ARBA" id="ARBA00022670"/>
    </source>
</evidence>
<evidence type="ECO:0000256" key="7">
    <source>
        <dbReference type="ARBA" id="ARBA00022723"/>
    </source>
</evidence>
<dbReference type="FunFam" id="1.10.8.60:FF:000019">
    <property type="entry name" value="AFG3-like AAA ATPase 2"/>
    <property type="match status" value="1"/>
</dbReference>
<gene>
    <name evidence="18" type="ORF">EMPS_05917</name>
</gene>
<dbReference type="InterPro" id="IPR027417">
    <property type="entry name" value="P-loop_NTPase"/>
</dbReference>
<evidence type="ECO:0000256" key="14">
    <source>
        <dbReference type="ARBA" id="ARBA00023128"/>
    </source>
</evidence>
<dbReference type="InterPro" id="IPR050928">
    <property type="entry name" value="ATP-dep_Zn_Metalloprotease"/>
</dbReference>
<dbReference type="NCBIfam" id="TIGR01241">
    <property type="entry name" value="FtsH_fam"/>
    <property type="match status" value="1"/>
</dbReference>
<keyword evidence="12" id="KW-1133">Transmembrane helix</keyword>
<dbReference type="InterPro" id="IPR003959">
    <property type="entry name" value="ATPase_AAA_core"/>
</dbReference>
<reference evidence="18" key="2">
    <citation type="journal article" date="2022" name="Microbiol. Resour. Announc.">
        <title>Whole-Genome Sequence of Entomortierella parvispora E1425, a Mucoromycotan Fungus Associated with Burkholderiaceae-Related Endosymbiotic Bacteria.</title>
        <authorList>
            <person name="Herlambang A."/>
            <person name="Guo Y."/>
            <person name="Takashima Y."/>
            <person name="Narisawa K."/>
            <person name="Ohta H."/>
            <person name="Nishizawa T."/>
        </authorList>
    </citation>
    <scope>NUCLEOTIDE SEQUENCE</scope>
    <source>
        <strain evidence="18">E1425</strain>
    </source>
</reference>
<evidence type="ECO:0000256" key="1">
    <source>
        <dbReference type="ARBA" id="ARBA00001947"/>
    </source>
</evidence>
<dbReference type="OrthoDB" id="1413014at2759"/>
<proteinExistence type="inferred from homology"/>
<dbReference type="CDD" id="cd19501">
    <property type="entry name" value="RecA-like_FtsH"/>
    <property type="match status" value="1"/>
</dbReference>
<organism evidence="18 19">
    <name type="scientific">Entomortierella parvispora</name>
    <dbReference type="NCBI Taxonomy" id="205924"/>
    <lineage>
        <taxon>Eukaryota</taxon>
        <taxon>Fungi</taxon>
        <taxon>Fungi incertae sedis</taxon>
        <taxon>Mucoromycota</taxon>
        <taxon>Mortierellomycotina</taxon>
        <taxon>Mortierellomycetes</taxon>
        <taxon>Mortierellales</taxon>
        <taxon>Mortierellaceae</taxon>
        <taxon>Entomortierella</taxon>
    </lineage>
</organism>
<dbReference type="Proteomes" id="UP000827284">
    <property type="component" value="Unassembled WGS sequence"/>
</dbReference>
<comment type="cofactor">
    <cofactor evidence="1">
        <name>Zn(2+)</name>
        <dbReference type="ChEBI" id="CHEBI:29105"/>
    </cofactor>
</comment>
<dbReference type="EMBL" id="BQFW01000008">
    <property type="protein sequence ID" value="GJJ73559.1"/>
    <property type="molecule type" value="Genomic_DNA"/>
</dbReference>
<reference evidence="18" key="1">
    <citation type="submission" date="2021-11" db="EMBL/GenBank/DDBJ databases">
        <authorList>
            <person name="Herlambang A."/>
            <person name="Guo Y."/>
            <person name="Takashima Y."/>
            <person name="Nishizawa T."/>
        </authorList>
    </citation>
    <scope>NUCLEOTIDE SEQUENCE</scope>
    <source>
        <strain evidence="18">E1425</strain>
    </source>
</reference>
<feature type="compositionally biased region" description="Low complexity" evidence="16">
    <location>
        <begin position="102"/>
        <end position="138"/>
    </location>
</feature>
<keyword evidence="11" id="KW-0067">ATP-binding</keyword>
<evidence type="ECO:0000256" key="10">
    <source>
        <dbReference type="ARBA" id="ARBA00022833"/>
    </source>
</evidence>
<dbReference type="FunFam" id="3.40.1690.20:FF:000003">
    <property type="entry name" value="Mitochondrial inner membrane AAA protease Yta12, putative"/>
    <property type="match status" value="1"/>
</dbReference>
<evidence type="ECO:0000256" key="2">
    <source>
        <dbReference type="ARBA" id="ARBA00004225"/>
    </source>
</evidence>
<evidence type="ECO:0000313" key="18">
    <source>
        <dbReference type="EMBL" id="GJJ73559.1"/>
    </source>
</evidence>